<organism evidence="2 3">
    <name type="scientific">Aphis glycines</name>
    <name type="common">Soybean aphid</name>
    <dbReference type="NCBI Taxonomy" id="307491"/>
    <lineage>
        <taxon>Eukaryota</taxon>
        <taxon>Metazoa</taxon>
        <taxon>Ecdysozoa</taxon>
        <taxon>Arthropoda</taxon>
        <taxon>Hexapoda</taxon>
        <taxon>Insecta</taxon>
        <taxon>Pterygota</taxon>
        <taxon>Neoptera</taxon>
        <taxon>Paraneoptera</taxon>
        <taxon>Hemiptera</taxon>
        <taxon>Sternorrhyncha</taxon>
        <taxon>Aphidomorpha</taxon>
        <taxon>Aphidoidea</taxon>
        <taxon>Aphididae</taxon>
        <taxon>Aphidini</taxon>
        <taxon>Aphis</taxon>
        <taxon>Aphis</taxon>
    </lineage>
</organism>
<dbReference type="Pfam" id="PF20700">
    <property type="entry name" value="Mutator"/>
    <property type="match status" value="1"/>
</dbReference>
<protein>
    <recommendedName>
        <fullName evidence="1">Mutator-like transposase domain-containing protein</fullName>
    </recommendedName>
</protein>
<dbReference type="AlphaFoldDB" id="A0A6G0SWL4"/>
<name>A0A6G0SWL4_APHGL</name>
<dbReference type="OrthoDB" id="6612141at2759"/>
<evidence type="ECO:0000313" key="2">
    <source>
        <dbReference type="EMBL" id="KAE9522485.1"/>
    </source>
</evidence>
<sequence length="526" mass="60204">MYEIEVASTSINNVESVQSVNFITPTITELSFLPQSNAAIIDDANITEDFSPPITCTSTPYNNPKQKNDFAYYQAFQIKIILYTLRNTFQMIQSLEGRRIVDIQHLFKQIQNSRHDRFGCSFLDMEFINEFRRGFSSIFKYKCKMCGIQLNISSEIDQKSESINLLANKSSIRIGYTQLSELCSSAELPFLSSTAYLKHLSNTAIDEMLKAGNEERQLAIESGNIDQDGIPMCTVIADGQRSKRSYKTKLNAFSGATKKYLFVGLRNSYCSVCQRAMTIKEEPPTHKCFLNWKMSSTVAANKTNYSIFIRKFITLNILRFRSDVTKSIDYHKKTDVQQFIMIVIIVLALRRHIFNSIYHRLGQHSNCAGYFCSGSKNEETNLVPEAEKTGIMTEMRKIVYRLTINADSLIENVDNNPCEQFSSIINKHIGAKRINFTQGHNYQTRVEAAVIAYNSKNYIRAVHKKIMTKSPERIRNKTTTRRKKLFDDGHKQTKLKSKFSGPNVDGLAEPLDNCMPIEELEKRNSF</sequence>
<evidence type="ECO:0000259" key="1">
    <source>
        <dbReference type="Pfam" id="PF20700"/>
    </source>
</evidence>
<dbReference type="EMBL" id="VYZN01001120">
    <property type="protein sequence ID" value="KAE9522485.1"/>
    <property type="molecule type" value="Genomic_DNA"/>
</dbReference>
<dbReference type="InterPro" id="IPR049012">
    <property type="entry name" value="Mutator_transp_dom"/>
</dbReference>
<comment type="caution">
    <text evidence="2">The sequence shown here is derived from an EMBL/GenBank/DDBJ whole genome shotgun (WGS) entry which is preliminary data.</text>
</comment>
<gene>
    <name evidence="2" type="ORF">AGLY_017146</name>
</gene>
<reference evidence="2 3" key="1">
    <citation type="submission" date="2019-08" db="EMBL/GenBank/DDBJ databases">
        <title>The genome of the soybean aphid Biotype 1, its phylome, world population structure and adaptation to the North American continent.</title>
        <authorList>
            <person name="Giordano R."/>
            <person name="Donthu R.K."/>
            <person name="Hernandez A.G."/>
            <person name="Wright C.L."/>
            <person name="Zimin A.V."/>
        </authorList>
    </citation>
    <scope>NUCLEOTIDE SEQUENCE [LARGE SCALE GENOMIC DNA]</scope>
    <source>
        <tissue evidence="2">Whole aphids</tissue>
    </source>
</reference>
<accession>A0A6G0SWL4</accession>
<keyword evidence="3" id="KW-1185">Reference proteome</keyword>
<dbReference type="Proteomes" id="UP000475862">
    <property type="component" value="Unassembled WGS sequence"/>
</dbReference>
<proteinExistence type="predicted"/>
<feature type="domain" description="Mutator-like transposase" evidence="1">
    <location>
        <begin position="97"/>
        <end position="300"/>
    </location>
</feature>
<evidence type="ECO:0000313" key="3">
    <source>
        <dbReference type="Proteomes" id="UP000475862"/>
    </source>
</evidence>